<protein>
    <recommendedName>
        <fullName evidence="3">Secreted protein</fullName>
    </recommendedName>
</protein>
<evidence type="ECO:0000313" key="2">
    <source>
        <dbReference type="EMBL" id="JAR94090.1"/>
    </source>
</evidence>
<accession>A0A147BTL6</accession>
<name>A0A147BTL6_IXORI</name>
<organism evidence="2">
    <name type="scientific">Ixodes ricinus</name>
    <name type="common">Common tick</name>
    <name type="synonym">Acarus ricinus</name>
    <dbReference type="NCBI Taxonomy" id="34613"/>
    <lineage>
        <taxon>Eukaryota</taxon>
        <taxon>Metazoa</taxon>
        <taxon>Ecdysozoa</taxon>
        <taxon>Arthropoda</taxon>
        <taxon>Chelicerata</taxon>
        <taxon>Arachnida</taxon>
        <taxon>Acari</taxon>
        <taxon>Parasitiformes</taxon>
        <taxon>Ixodida</taxon>
        <taxon>Ixodoidea</taxon>
        <taxon>Ixodidae</taxon>
        <taxon>Ixodinae</taxon>
        <taxon>Ixodes</taxon>
    </lineage>
</organism>
<dbReference type="EMBL" id="GEGO01001314">
    <property type="protein sequence ID" value="JAR94090.1"/>
    <property type="molecule type" value="Transcribed_RNA"/>
</dbReference>
<evidence type="ECO:0000256" key="1">
    <source>
        <dbReference type="SAM" id="SignalP"/>
    </source>
</evidence>
<keyword evidence="1" id="KW-0732">Signal</keyword>
<sequence length="80" mass="9265">MIVFQLLLLAFIELISVEWHMHSGQTKLSTQILHFLLEDITFISRKHFAFEAPVNGIVKDHYQLATHKASFSVPEEKFVP</sequence>
<feature type="chain" id="PRO_5007543060" description="Secreted protein" evidence="1">
    <location>
        <begin position="18"/>
        <end position="80"/>
    </location>
</feature>
<proteinExistence type="predicted"/>
<feature type="signal peptide" evidence="1">
    <location>
        <begin position="1"/>
        <end position="17"/>
    </location>
</feature>
<evidence type="ECO:0008006" key="3">
    <source>
        <dbReference type="Google" id="ProtNLM"/>
    </source>
</evidence>
<reference evidence="2" key="1">
    <citation type="journal article" date="2018" name="PLoS Negl. Trop. Dis.">
        <title>Sialome diversity of ticks revealed by RNAseq of single tick salivary glands.</title>
        <authorList>
            <person name="Perner J."/>
            <person name="Kropackova S."/>
            <person name="Kopacek P."/>
            <person name="Ribeiro J.M."/>
        </authorList>
    </citation>
    <scope>NUCLEOTIDE SEQUENCE</scope>
    <source>
        <strain evidence="2">Siblings of single egg batch collected in Ceske Budejovice</strain>
        <tissue evidence="2">Salivary glands</tissue>
    </source>
</reference>
<dbReference type="AlphaFoldDB" id="A0A147BTL6"/>